<proteinExistence type="inferred from homology"/>
<name>A0A840HR26_9SPHN</name>
<reference evidence="2 3" key="1">
    <citation type="submission" date="2020-08" db="EMBL/GenBank/DDBJ databases">
        <title>Genomic Encyclopedia of Type Strains, Phase IV (KMG-IV): sequencing the most valuable type-strain genomes for metagenomic binning, comparative biology and taxonomic classification.</title>
        <authorList>
            <person name="Goeker M."/>
        </authorList>
    </citation>
    <scope>NUCLEOTIDE SEQUENCE [LARGE SCALE GENOMIC DNA]</scope>
    <source>
        <strain evidence="2 3">DSM 7465</strain>
    </source>
</reference>
<keyword evidence="2" id="KW-0378">Hydrolase</keyword>
<dbReference type="InterPro" id="IPR016130">
    <property type="entry name" value="Tyr_Pase_AS"/>
</dbReference>
<evidence type="ECO:0000256" key="1">
    <source>
        <dbReference type="ARBA" id="ARBA00009580"/>
    </source>
</evidence>
<comment type="caution">
    <text evidence="2">The sequence shown here is derived from an EMBL/GenBank/DDBJ whole genome shotgun (WGS) entry which is preliminary data.</text>
</comment>
<accession>A0A840HR26</accession>
<dbReference type="InterPro" id="IPR026893">
    <property type="entry name" value="Tyr/Ser_Pase_IphP-type"/>
</dbReference>
<dbReference type="GO" id="GO:0004725">
    <property type="term" value="F:protein tyrosine phosphatase activity"/>
    <property type="evidence" value="ECO:0007669"/>
    <property type="project" value="UniProtKB-EC"/>
</dbReference>
<dbReference type="Pfam" id="PF13350">
    <property type="entry name" value="Y_phosphatase3"/>
    <property type="match status" value="1"/>
</dbReference>
<protein>
    <submittedName>
        <fullName evidence="2">Protein-tyrosine phosphatase</fullName>
        <ecNumber evidence="2">3.1.3.48</ecNumber>
    </submittedName>
</protein>
<dbReference type="EC" id="3.1.3.48" evidence="2"/>
<dbReference type="SUPFAM" id="SSF52799">
    <property type="entry name" value="(Phosphotyrosine protein) phosphatases II"/>
    <property type="match status" value="1"/>
</dbReference>
<dbReference type="PANTHER" id="PTHR31126:SF1">
    <property type="entry name" value="TYROSINE SPECIFIC PROTEIN PHOSPHATASES DOMAIN-CONTAINING PROTEIN"/>
    <property type="match status" value="1"/>
</dbReference>
<dbReference type="PROSITE" id="PS00383">
    <property type="entry name" value="TYR_PHOSPHATASE_1"/>
    <property type="match status" value="1"/>
</dbReference>
<evidence type="ECO:0000313" key="2">
    <source>
        <dbReference type="EMBL" id="MBB4640161.1"/>
    </source>
</evidence>
<sequence>MMEANNDFDRVVQLEGGHNFRDIGGYPAADGRSVARGLVYRSGTMSELSDRDHAVLDTLGLQLICDFRSTTERARRPSRLPEAATYEIWSRDHKMSAGDLTEAMRRPGANSETSRRLMIEAYHDLAYEQAPSYRELFLRIAHGPLPLVFHCAAGKDRTGIAAALLLDLLGVTRDLVIEDYQLTDCFFSRGCELVTKDPVGGKLVGIAPEIWEPMMRADPAYLLAMFETVEARHGSAEGFLREELRLGDADIEAVRTRLLV</sequence>
<evidence type="ECO:0000313" key="3">
    <source>
        <dbReference type="Proteomes" id="UP000575068"/>
    </source>
</evidence>
<dbReference type="EMBL" id="JACHOV010000001">
    <property type="protein sequence ID" value="MBB4640161.1"/>
    <property type="molecule type" value="Genomic_DNA"/>
</dbReference>
<dbReference type="InterPro" id="IPR029021">
    <property type="entry name" value="Prot-tyrosine_phosphatase-like"/>
</dbReference>
<dbReference type="PANTHER" id="PTHR31126">
    <property type="entry name" value="TYROSINE-PROTEIN PHOSPHATASE"/>
    <property type="match status" value="1"/>
</dbReference>
<dbReference type="Proteomes" id="UP000575068">
    <property type="component" value="Unassembled WGS sequence"/>
</dbReference>
<gene>
    <name evidence="2" type="ORF">HNQ99_000441</name>
</gene>
<dbReference type="AlphaFoldDB" id="A0A840HR26"/>
<comment type="similarity">
    <text evidence="1">Belongs to the protein-tyrosine phosphatase family.</text>
</comment>
<dbReference type="Gene3D" id="3.90.190.10">
    <property type="entry name" value="Protein tyrosine phosphatase superfamily"/>
    <property type="match status" value="1"/>
</dbReference>
<organism evidence="2 3">
    <name type="scientific">Rhizorhapis suberifaciens</name>
    <name type="common">corky root of lettuce</name>
    <dbReference type="NCBI Taxonomy" id="13656"/>
    <lineage>
        <taxon>Bacteria</taxon>
        <taxon>Pseudomonadati</taxon>
        <taxon>Pseudomonadota</taxon>
        <taxon>Alphaproteobacteria</taxon>
        <taxon>Sphingomonadales</taxon>
        <taxon>Sphingomonadaceae</taxon>
        <taxon>Rhizorhapis</taxon>
    </lineage>
</organism>
<keyword evidence="3" id="KW-1185">Reference proteome</keyword>
<dbReference type="RefSeq" id="WP_184473989.1">
    <property type="nucleotide sequence ID" value="NZ_JACHOV010000001.1"/>
</dbReference>